<feature type="transmembrane region" description="Helical" evidence="6">
    <location>
        <begin position="256"/>
        <end position="273"/>
    </location>
</feature>
<feature type="compositionally biased region" description="Basic and acidic residues" evidence="7">
    <location>
        <begin position="23"/>
        <end position="42"/>
    </location>
</feature>
<gene>
    <name evidence="9" type="ORF">AOQ84DRAFT_407030</name>
</gene>
<dbReference type="InterPro" id="IPR008250">
    <property type="entry name" value="ATPase_P-typ_transduc_dom_A_sf"/>
</dbReference>
<evidence type="ECO:0000256" key="3">
    <source>
        <dbReference type="ARBA" id="ARBA00022723"/>
    </source>
</evidence>
<dbReference type="EMBL" id="KV749670">
    <property type="protein sequence ID" value="OCL08345.1"/>
    <property type="molecule type" value="Genomic_DNA"/>
</dbReference>
<feature type="compositionally biased region" description="Polar residues" evidence="7">
    <location>
        <begin position="1"/>
        <end position="21"/>
    </location>
</feature>
<dbReference type="SUPFAM" id="SSF81665">
    <property type="entry name" value="Calcium ATPase, transmembrane domain M"/>
    <property type="match status" value="1"/>
</dbReference>
<evidence type="ECO:0000256" key="2">
    <source>
        <dbReference type="ARBA" id="ARBA00022692"/>
    </source>
</evidence>
<feature type="transmembrane region" description="Helical" evidence="6">
    <location>
        <begin position="850"/>
        <end position="870"/>
    </location>
</feature>
<evidence type="ECO:0000256" key="4">
    <source>
        <dbReference type="ARBA" id="ARBA00022989"/>
    </source>
</evidence>
<keyword evidence="4 6" id="KW-1133">Transmembrane helix</keyword>
<dbReference type="InterPro" id="IPR001757">
    <property type="entry name" value="P_typ_ATPase"/>
</dbReference>
<dbReference type="InterPro" id="IPR027256">
    <property type="entry name" value="P-typ_ATPase_IB"/>
</dbReference>
<evidence type="ECO:0000256" key="1">
    <source>
        <dbReference type="ARBA" id="ARBA00004370"/>
    </source>
</evidence>
<keyword evidence="6" id="KW-0547">Nucleotide-binding</keyword>
<feature type="transmembrane region" description="Helical" evidence="6">
    <location>
        <begin position="820"/>
        <end position="844"/>
    </location>
</feature>
<proteinExistence type="inferred from homology"/>
<dbReference type="Pfam" id="PF00403">
    <property type="entry name" value="HMA"/>
    <property type="match status" value="1"/>
</dbReference>
<dbReference type="InterPro" id="IPR056236">
    <property type="entry name" value="HMA_PCA1"/>
</dbReference>
<feature type="domain" description="HMA" evidence="8">
    <location>
        <begin position="74"/>
        <end position="141"/>
    </location>
</feature>
<dbReference type="PANTHER" id="PTHR46594">
    <property type="entry name" value="P-TYPE CATION-TRANSPORTING ATPASE"/>
    <property type="match status" value="1"/>
</dbReference>
<dbReference type="GO" id="GO:0046872">
    <property type="term" value="F:metal ion binding"/>
    <property type="evidence" value="ECO:0007669"/>
    <property type="project" value="UniProtKB-KW"/>
</dbReference>
<evidence type="ECO:0000313" key="10">
    <source>
        <dbReference type="Proteomes" id="UP000250140"/>
    </source>
</evidence>
<dbReference type="SUPFAM" id="SSF55008">
    <property type="entry name" value="HMA, heavy metal-associated domain"/>
    <property type="match status" value="1"/>
</dbReference>
<dbReference type="InterPro" id="IPR036412">
    <property type="entry name" value="HAD-like_sf"/>
</dbReference>
<keyword evidence="10" id="KW-1185">Reference proteome</keyword>
<dbReference type="InterPro" id="IPR023299">
    <property type="entry name" value="ATPase_P-typ_cyto_dom_N"/>
</dbReference>
<feature type="transmembrane region" description="Helical" evidence="6">
    <location>
        <begin position="320"/>
        <end position="342"/>
    </location>
</feature>
<comment type="similarity">
    <text evidence="6">Belongs to the cation transport ATPase (P-type) (TC 3.A.3) family. Type IB subfamily.</text>
</comment>
<dbReference type="GO" id="GO:0005524">
    <property type="term" value="F:ATP binding"/>
    <property type="evidence" value="ECO:0007669"/>
    <property type="project" value="UniProtKB-UniRule"/>
</dbReference>
<keyword evidence="5 6" id="KW-0472">Membrane</keyword>
<organism evidence="9 10">
    <name type="scientific">Glonium stellatum</name>
    <dbReference type="NCBI Taxonomy" id="574774"/>
    <lineage>
        <taxon>Eukaryota</taxon>
        <taxon>Fungi</taxon>
        <taxon>Dikarya</taxon>
        <taxon>Ascomycota</taxon>
        <taxon>Pezizomycotina</taxon>
        <taxon>Dothideomycetes</taxon>
        <taxon>Pleosporomycetidae</taxon>
        <taxon>Gloniales</taxon>
        <taxon>Gloniaceae</taxon>
        <taxon>Glonium</taxon>
    </lineage>
</organism>
<dbReference type="Gene3D" id="3.40.1110.10">
    <property type="entry name" value="Calcium-transporting ATPase, cytoplasmic domain N"/>
    <property type="match status" value="1"/>
</dbReference>
<feature type="transmembrane region" description="Helical" evidence="6">
    <location>
        <begin position="294"/>
        <end position="314"/>
    </location>
</feature>
<dbReference type="Gene3D" id="3.30.70.100">
    <property type="match status" value="1"/>
</dbReference>
<dbReference type="PRINTS" id="PR00119">
    <property type="entry name" value="CATATPASE"/>
</dbReference>
<feature type="transmembrane region" description="Helical" evidence="6">
    <location>
        <begin position="231"/>
        <end position="250"/>
    </location>
</feature>
<evidence type="ECO:0000256" key="7">
    <source>
        <dbReference type="SAM" id="MobiDB-lite"/>
    </source>
</evidence>
<feature type="region of interest" description="Disordered" evidence="7">
    <location>
        <begin position="1"/>
        <end position="68"/>
    </location>
</feature>
<name>A0A8E2JSU0_9PEZI</name>
<dbReference type="NCBIfam" id="TIGR01511">
    <property type="entry name" value="ATPase-IB1_Cu"/>
    <property type="match status" value="1"/>
</dbReference>
<accession>A0A8E2JSU0</accession>
<dbReference type="InterPro" id="IPR059000">
    <property type="entry name" value="ATPase_P-type_domA"/>
</dbReference>
<dbReference type="SUPFAM" id="SSF81653">
    <property type="entry name" value="Calcium ATPase, transduction domain A"/>
    <property type="match status" value="1"/>
</dbReference>
<dbReference type="PANTHER" id="PTHR46594:SF4">
    <property type="entry name" value="P-TYPE CATION-TRANSPORTING ATPASE"/>
    <property type="match status" value="1"/>
</dbReference>
<dbReference type="NCBIfam" id="TIGR01494">
    <property type="entry name" value="ATPase_P-type"/>
    <property type="match status" value="1"/>
</dbReference>
<keyword evidence="3 6" id="KW-0479">Metal-binding</keyword>
<dbReference type="GO" id="GO:0016887">
    <property type="term" value="F:ATP hydrolysis activity"/>
    <property type="evidence" value="ECO:0007669"/>
    <property type="project" value="InterPro"/>
</dbReference>
<dbReference type="CDD" id="cd00371">
    <property type="entry name" value="HMA"/>
    <property type="match status" value="1"/>
</dbReference>
<dbReference type="GO" id="GO:0016020">
    <property type="term" value="C:membrane"/>
    <property type="evidence" value="ECO:0007669"/>
    <property type="project" value="UniProtKB-SubCell"/>
</dbReference>
<dbReference type="InterPro" id="IPR023214">
    <property type="entry name" value="HAD_sf"/>
</dbReference>
<keyword evidence="6" id="KW-0067">ATP-binding</keyword>
<dbReference type="OrthoDB" id="432719at2759"/>
<dbReference type="AlphaFoldDB" id="A0A8E2JSU0"/>
<protein>
    <submittedName>
        <fullName evidence="9">Cu2+-exporting ATPase</fullName>
    </submittedName>
</protein>
<evidence type="ECO:0000256" key="6">
    <source>
        <dbReference type="RuleBase" id="RU362081"/>
    </source>
</evidence>
<keyword evidence="2 6" id="KW-0812">Transmembrane</keyword>
<evidence type="ECO:0000259" key="8">
    <source>
        <dbReference type="PROSITE" id="PS50846"/>
    </source>
</evidence>
<reference evidence="9 10" key="1">
    <citation type="journal article" date="2016" name="Nat. Commun.">
        <title>Ectomycorrhizal ecology is imprinted in the genome of the dominant symbiotic fungus Cenococcum geophilum.</title>
        <authorList>
            <consortium name="DOE Joint Genome Institute"/>
            <person name="Peter M."/>
            <person name="Kohler A."/>
            <person name="Ohm R.A."/>
            <person name="Kuo A."/>
            <person name="Krutzmann J."/>
            <person name="Morin E."/>
            <person name="Arend M."/>
            <person name="Barry K.W."/>
            <person name="Binder M."/>
            <person name="Choi C."/>
            <person name="Clum A."/>
            <person name="Copeland A."/>
            <person name="Grisel N."/>
            <person name="Haridas S."/>
            <person name="Kipfer T."/>
            <person name="LaButti K."/>
            <person name="Lindquist E."/>
            <person name="Lipzen A."/>
            <person name="Maire R."/>
            <person name="Meier B."/>
            <person name="Mihaltcheva S."/>
            <person name="Molinier V."/>
            <person name="Murat C."/>
            <person name="Poggeler S."/>
            <person name="Quandt C.A."/>
            <person name="Sperisen C."/>
            <person name="Tritt A."/>
            <person name="Tisserant E."/>
            <person name="Crous P.W."/>
            <person name="Henrissat B."/>
            <person name="Nehls U."/>
            <person name="Egli S."/>
            <person name="Spatafora J.W."/>
            <person name="Grigoriev I.V."/>
            <person name="Martin F.M."/>
        </authorList>
    </citation>
    <scope>NUCLEOTIDE SEQUENCE [LARGE SCALE GENOMIC DNA]</scope>
    <source>
        <strain evidence="9 10">CBS 207.34</strain>
    </source>
</reference>
<dbReference type="Gene3D" id="2.70.150.10">
    <property type="entry name" value="Calcium-transporting ATPase, cytoplasmic transduction domain A"/>
    <property type="match status" value="1"/>
</dbReference>
<dbReference type="PROSITE" id="PS01229">
    <property type="entry name" value="COF_2"/>
    <property type="match status" value="1"/>
</dbReference>
<dbReference type="NCBIfam" id="TIGR01525">
    <property type="entry name" value="ATPase-IB_hvy"/>
    <property type="match status" value="1"/>
</dbReference>
<dbReference type="InterPro" id="IPR006121">
    <property type="entry name" value="HMA_dom"/>
</dbReference>
<dbReference type="InterPro" id="IPR036163">
    <property type="entry name" value="HMA_dom_sf"/>
</dbReference>
<dbReference type="Gene3D" id="3.40.50.1000">
    <property type="entry name" value="HAD superfamily/HAD-like"/>
    <property type="match status" value="1"/>
</dbReference>
<dbReference type="Pfam" id="PF00702">
    <property type="entry name" value="Hydrolase"/>
    <property type="match status" value="1"/>
</dbReference>
<comment type="subcellular location">
    <subcellularLocation>
        <location evidence="1 6">Membrane</location>
    </subcellularLocation>
</comment>
<dbReference type="GO" id="GO:0019829">
    <property type="term" value="F:ATPase-coupled monoatomic cation transmembrane transporter activity"/>
    <property type="evidence" value="ECO:0007669"/>
    <property type="project" value="InterPro"/>
</dbReference>
<feature type="transmembrane region" description="Helical" evidence="6">
    <location>
        <begin position="477"/>
        <end position="503"/>
    </location>
</feature>
<evidence type="ECO:0000313" key="9">
    <source>
        <dbReference type="EMBL" id="OCL08345.1"/>
    </source>
</evidence>
<dbReference type="Proteomes" id="UP000250140">
    <property type="component" value="Unassembled WGS sequence"/>
</dbReference>
<feature type="transmembrane region" description="Helical" evidence="6">
    <location>
        <begin position="515"/>
        <end position="545"/>
    </location>
</feature>
<dbReference type="InterPro" id="IPR023298">
    <property type="entry name" value="ATPase_P-typ_TM_dom_sf"/>
</dbReference>
<evidence type="ECO:0000256" key="5">
    <source>
        <dbReference type="ARBA" id="ARBA00023136"/>
    </source>
</evidence>
<dbReference type="Pfam" id="PF00122">
    <property type="entry name" value="E1-E2_ATPase"/>
    <property type="match status" value="1"/>
</dbReference>
<dbReference type="PROSITE" id="PS50846">
    <property type="entry name" value="HMA_2"/>
    <property type="match status" value="1"/>
</dbReference>
<dbReference type="SUPFAM" id="SSF56784">
    <property type="entry name" value="HAD-like"/>
    <property type="match status" value="1"/>
</dbReference>
<sequence length="889" mass="96582">MRGSSGKSQGNHYTGRNNSVDSCCHESRPNSDEQNKGSKDYLEEVENATHANRTTEKGPIPEADDLERGPPAIERIVLSVGGMTCSGCERRLLKALSGIPSISSYETSLLRARAEFDLDTGRLSVENAVSKLKRSTGYSLERVAEDDGQVLEVLVDNPETFCIQQKPHGVRFLEAVTQGNIKMVRIHYDASHVSPRDLLERGFTEPLKLAPHRIHPDIVASTRQSQKAGTLFLFVMALTIPVLIFAWAPIPGPKLVYNSVSLGLATIIQLIVAKEFYPTAYTALFHSGLMEMNFLIALSTSTAYVVSIVVFAYIVNGHPLSTGSFFETSTLLMTSILLGRFVSELTRGIAARSVSFRSIQQQNALLIIGDRGATREIDSRLLQRGDVFKVCPRSRIVTDGKVVLGGSEVNESMVTGESIPVAKGLGHTVIAGSLNGNGELQVALTALPFENTISRITSLVEDVELSKSRAQALADRLASYFVPAILAITLIVFVVWILISIFVRRQSVGEATVHALTYAIATLIAPCPCAIGLAVPMVALIAGGVSAQHGIVFRDPQKIESARNATHIVFSKTGTLTKGEMSVVHAEYQGQSPQETKALLLGLVAYISHPVSIAVTKHLRKERGLEPAKLKDIISIPGKGVEGRFQQRVIRAGNPRWLHVESLEHVKTQLETRHSVFCVTIDGKLHAVYRLQDLVRDDAPGIISELVSRGISVSMVSGDDDGPVQDVAHIVNIPRKNARSRCTPAAKQDYIRDIQKQGGRVIFCGDGANDVIALTQADVGVHMSRGYDIARGAADIVLTSSKLLGIPIIIDISHAAHYCILFNFAWAAFYNVVTVLLAAGAFVHVRIPPAFAGLGEIVSVVPVVLIAFCLKCKDFAGKFRPKRIQRRRT</sequence>
<dbReference type="Pfam" id="PF24534">
    <property type="entry name" value="HMA_PCA1"/>
    <property type="match status" value="1"/>
</dbReference>